<keyword evidence="2" id="KW-1185">Reference proteome</keyword>
<reference evidence="2" key="1">
    <citation type="journal article" date="2019" name="Int. J. Syst. Evol. Microbiol.">
        <title>The Global Catalogue of Microorganisms (GCM) 10K type strain sequencing project: providing services to taxonomists for standard genome sequencing and annotation.</title>
        <authorList>
            <consortium name="The Broad Institute Genomics Platform"/>
            <consortium name="The Broad Institute Genome Sequencing Center for Infectious Disease"/>
            <person name="Wu L."/>
            <person name="Ma J."/>
        </authorList>
    </citation>
    <scope>NUCLEOTIDE SEQUENCE [LARGE SCALE GENOMIC DNA]</scope>
    <source>
        <strain evidence="2">JCM 14917</strain>
    </source>
</reference>
<sequence length="61" mass="7322">MDPDARQFLGVVYGRDHTEDLRGVQIHDGWNRHRSDQHQNTYRHLFHGKYSKDTPPHNIDR</sequence>
<evidence type="ECO:0000313" key="1">
    <source>
        <dbReference type="EMBL" id="GAA2173508.1"/>
    </source>
</evidence>
<name>A0ABP5MK20_9MICC</name>
<dbReference type="Proteomes" id="UP001500974">
    <property type="component" value="Unassembled WGS sequence"/>
</dbReference>
<proteinExistence type="predicted"/>
<accession>A0ABP5MK20</accession>
<evidence type="ECO:0000313" key="2">
    <source>
        <dbReference type="Proteomes" id="UP001500974"/>
    </source>
</evidence>
<dbReference type="EMBL" id="BAAAON010000001">
    <property type="protein sequence ID" value="GAA2173508.1"/>
    <property type="molecule type" value="Genomic_DNA"/>
</dbReference>
<comment type="caution">
    <text evidence="1">The sequence shown here is derived from an EMBL/GenBank/DDBJ whole genome shotgun (WGS) entry which is preliminary data.</text>
</comment>
<organism evidence="1 2">
    <name type="scientific">Arthrobacter parietis</name>
    <dbReference type="NCBI Taxonomy" id="271434"/>
    <lineage>
        <taxon>Bacteria</taxon>
        <taxon>Bacillati</taxon>
        <taxon>Actinomycetota</taxon>
        <taxon>Actinomycetes</taxon>
        <taxon>Micrococcales</taxon>
        <taxon>Micrococcaceae</taxon>
        <taxon>Arthrobacter</taxon>
    </lineage>
</organism>
<protein>
    <submittedName>
        <fullName evidence="1">Uncharacterized protein</fullName>
    </submittedName>
</protein>
<gene>
    <name evidence="1" type="ORF">GCM10009784_08080</name>
</gene>